<sequence length="62" mass="6858">MGLLLECLPHNLSTNRHLFNRLWLVDSGPLPTPTHSIVDQPNPPLGTGYPLSDPSPQPTQYL</sequence>
<feature type="compositionally biased region" description="Pro residues" evidence="1">
    <location>
        <begin position="53"/>
        <end position="62"/>
    </location>
</feature>
<dbReference type="AlphaFoldDB" id="A0A914KWX9"/>
<organism evidence="2 3">
    <name type="scientific">Meloidogyne incognita</name>
    <name type="common">Southern root-knot nematode worm</name>
    <name type="synonym">Oxyuris incognita</name>
    <dbReference type="NCBI Taxonomy" id="6306"/>
    <lineage>
        <taxon>Eukaryota</taxon>
        <taxon>Metazoa</taxon>
        <taxon>Ecdysozoa</taxon>
        <taxon>Nematoda</taxon>
        <taxon>Chromadorea</taxon>
        <taxon>Rhabditida</taxon>
        <taxon>Tylenchina</taxon>
        <taxon>Tylenchomorpha</taxon>
        <taxon>Tylenchoidea</taxon>
        <taxon>Meloidogynidae</taxon>
        <taxon>Meloidogyninae</taxon>
        <taxon>Meloidogyne</taxon>
        <taxon>Meloidogyne incognita group</taxon>
    </lineage>
</organism>
<keyword evidence="2" id="KW-1185">Reference proteome</keyword>
<feature type="region of interest" description="Disordered" evidence="1">
    <location>
        <begin position="30"/>
        <end position="62"/>
    </location>
</feature>
<evidence type="ECO:0000256" key="1">
    <source>
        <dbReference type="SAM" id="MobiDB-lite"/>
    </source>
</evidence>
<proteinExistence type="predicted"/>
<protein>
    <submittedName>
        <fullName evidence="3">Candidate secreted effector</fullName>
    </submittedName>
</protein>
<dbReference type="WBParaSite" id="Minc3s00151g06166">
    <property type="protein sequence ID" value="Minc3s00151g06166"/>
    <property type="gene ID" value="Minc3s00151g06166"/>
</dbReference>
<dbReference type="Proteomes" id="UP000887563">
    <property type="component" value="Unplaced"/>
</dbReference>
<evidence type="ECO:0000313" key="3">
    <source>
        <dbReference type="WBParaSite" id="Minc3s00151g06166"/>
    </source>
</evidence>
<accession>A0A914KWX9</accession>
<reference evidence="3" key="1">
    <citation type="submission" date="2022-11" db="UniProtKB">
        <authorList>
            <consortium name="WormBaseParasite"/>
        </authorList>
    </citation>
    <scope>IDENTIFICATION</scope>
</reference>
<name>A0A914KWX9_MELIC</name>
<evidence type="ECO:0000313" key="2">
    <source>
        <dbReference type="Proteomes" id="UP000887563"/>
    </source>
</evidence>